<dbReference type="EMBL" id="AMYD01001596">
    <property type="protein sequence ID" value="EQB52449.1"/>
    <property type="molecule type" value="Genomic_DNA"/>
</dbReference>
<organism evidence="1 2">
    <name type="scientific">Colletotrichum gloeosporioides (strain Cg-14)</name>
    <name type="common">Anthracnose fungus</name>
    <name type="synonym">Glomerella cingulata</name>
    <dbReference type="NCBI Taxonomy" id="1237896"/>
    <lineage>
        <taxon>Eukaryota</taxon>
        <taxon>Fungi</taxon>
        <taxon>Dikarya</taxon>
        <taxon>Ascomycota</taxon>
        <taxon>Pezizomycotina</taxon>
        <taxon>Sordariomycetes</taxon>
        <taxon>Hypocreomycetidae</taxon>
        <taxon>Glomerellales</taxon>
        <taxon>Glomerellaceae</taxon>
        <taxon>Colletotrichum</taxon>
        <taxon>Colletotrichum gloeosporioides species complex</taxon>
    </lineage>
</organism>
<protein>
    <submittedName>
        <fullName evidence="1">Uncharacterized protein</fullName>
    </submittedName>
</protein>
<name>T0KKL2_COLGC</name>
<evidence type="ECO:0000313" key="2">
    <source>
        <dbReference type="Proteomes" id="UP000015530"/>
    </source>
</evidence>
<dbReference type="Proteomes" id="UP000015530">
    <property type="component" value="Unassembled WGS sequence"/>
</dbReference>
<dbReference type="AlphaFoldDB" id="T0KKL2"/>
<accession>T0KKL2</accession>
<reference evidence="2" key="1">
    <citation type="journal article" date="2013" name="Mol. Plant Microbe Interact.">
        <title>Global aspects of pacC regulation of pathogenicity genes in Colletotrichum gloeosporioides as revealed by transcriptome analysis.</title>
        <authorList>
            <person name="Alkan N."/>
            <person name="Meng X."/>
            <person name="Friedlander G."/>
            <person name="Reuveni E."/>
            <person name="Sukno S."/>
            <person name="Sherman A."/>
            <person name="Thon M."/>
            <person name="Fluhr R."/>
            <person name="Prusky D."/>
        </authorList>
    </citation>
    <scope>NUCLEOTIDE SEQUENCE [LARGE SCALE GENOMIC DNA]</scope>
    <source>
        <strain evidence="2">Cg-14</strain>
    </source>
</reference>
<evidence type="ECO:0000313" key="1">
    <source>
        <dbReference type="EMBL" id="EQB52449.1"/>
    </source>
</evidence>
<dbReference type="HOGENOM" id="CLU_1532418_0_0_1"/>
<sequence length="175" mass="19355">MSIRIQQTCYSVLSEGGILNYAQARTWTQDNTGQTLKGRAVRGLVSTVSRLVGKSCLRCLSICVTAHRFHTLVCHVSSTCQCRIFAAVHSKKAYWVVANTGPGYIPNYTISIWDTICLVGIQHRGNINQLKRLECGNPQGKRDVSEPRSFIASREPALRAMRTGVSDRATAPNPY</sequence>
<proteinExistence type="predicted"/>
<gene>
    <name evidence="1" type="ORF">CGLO_07932</name>
</gene>
<comment type="caution">
    <text evidence="1">The sequence shown here is derived from an EMBL/GenBank/DDBJ whole genome shotgun (WGS) entry which is preliminary data.</text>
</comment>